<reference evidence="1 2" key="1">
    <citation type="journal article" date="2021" name="Nat. Plants">
        <title>The Taxus genome provides insights into paclitaxel biosynthesis.</title>
        <authorList>
            <person name="Xiong X."/>
            <person name="Gou J."/>
            <person name="Liao Q."/>
            <person name="Li Y."/>
            <person name="Zhou Q."/>
            <person name="Bi G."/>
            <person name="Li C."/>
            <person name="Du R."/>
            <person name="Wang X."/>
            <person name="Sun T."/>
            <person name="Guo L."/>
            <person name="Liang H."/>
            <person name="Lu P."/>
            <person name="Wu Y."/>
            <person name="Zhang Z."/>
            <person name="Ro D.K."/>
            <person name="Shang Y."/>
            <person name="Huang S."/>
            <person name="Yan J."/>
        </authorList>
    </citation>
    <scope>NUCLEOTIDE SEQUENCE [LARGE SCALE GENOMIC DNA]</scope>
    <source>
        <strain evidence="1">Ta-2019</strain>
    </source>
</reference>
<protein>
    <submittedName>
        <fullName evidence="1">Uncharacterized protein</fullName>
    </submittedName>
</protein>
<dbReference type="EMBL" id="JAHRHJ020000585">
    <property type="protein sequence ID" value="KAH9293914.1"/>
    <property type="molecule type" value="Genomic_DNA"/>
</dbReference>
<sequence length="93" mass="10625">QENFGTAWQACDRRWDTLSLPLKCREVLSPQNLSWSMHKGDALITIIKQTTEKTSQQYNDEWAGLQVCPPLLLSPLTTWQNNAAQSNDSFTAW</sequence>
<evidence type="ECO:0000313" key="1">
    <source>
        <dbReference type="EMBL" id="KAH9293914.1"/>
    </source>
</evidence>
<feature type="non-terminal residue" evidence="1">
    <location>
        <position position="1"/>
    </location>
</feature>
<dbReference type="AlphaFoldDB" id="A0AA38CAN7"/>
<keyword evidence="2" id="KW-1185">Reference proteome</keyword>
<gene>
    <name evidence="1" type="ORF">KI387_040882</name>
</gene>
<name>A0AA38CAN7_TAXCH</name>
<accession>A0AA38CAN7</accession>
<organism evidence="1 2">
    <name type="scientific">Taxus chinensis</name>
    <name type="common">Chinese yew</name>
    <name type="synonym">Taxus wallichiana var. chinensis</name>
    <dbReference type="NCBI Taxonomy" id="29808"/>
    <lineage>
        <taxon>Eukaryota</taxon>
        <taxon>Viridiplantae</taxon>
        <taxon>Streptophyta</taxon>
        <taxon>Embryophyta</taxon>
        <taxon>Tracheophyta</taxon>
        <taxon>Spermatophyta</taxon>
        <taxon>Pinopsida</taxon>
        <taxon>Pinidae</taxon>
        <taxon>Conifers II</taxon>
        <taxon>Cupressales</taxon>
        <taxon>Taxaceae</taxon>
        <taxon>Taxus</taxon>
    </lineage>
</organism>
<feature type="non-terminal residue" evidence="1">
    <location>
        <position position="93"/>
    </location>
</feature>
<comment type="caution">
    <text evidence="1">The sequence shown here is derived from an EMBL/GenBank/DDBJ whole genome shotgun (WGS) entry which is preliminary data.</text>
</comment>
<evidence type="ECO:0000313" key="2">
    <source>
        <dbReference type="Proteomes" id="UP000824469"/>
    </source>
</evidence>
<dbReference type="Proteomes" id="UP000824469">
    <property type="component" value="Unassembled WGS sequence"/>
</dbReference>
<proteinExistence type="predicted"/>